<organism evidence="1">
    <name type="scientific">marine metagenome</name>
    <dbReference type="NCBI Taxonomy" id="408172"/>
    <lineage>
        <taxon>unclassified sequences</taxon>
        <taxon>metagenomes</taxon>
        <taxon>ecological metagenomes</taxon>
    </lineage>
</organism>
<gene>
    <name evidence="1" type="ORF">METZ01_LOCUS198075</name>
</gene>
<evidence type="ECO:0000313" key="1">
    <source>
        <dbReference type="EMBL" id="SVB45221.1"/>
    </source>
</evidence>
<dbReference type="EMBL" id="UINC01042500">
    <property type="protein sequence ID" value="SVB45221.1"/>
    <property type="molecule type" value="Genomic_DNA"/>
</dbReference>
<reference evidence="1" key="1">
    <citation type="submission" date="2018-05" db="EMBL/GenBank/DDBJ databases">
        <authorList>
            <person name="Lanie J.A."/>
            <person name="Ng W.-L."/>
            <person name="Kazmierczak K.M."/>
            <person name="Andrzejewski T.M."/>
            <person name="Davidsen T.M."/>
            <person name="Wayne K.J."/>
            <person name="Tettelin H."/>
            <person name="Glass J.I."/>
            <person name="Rusch D."/>
            <person name="Podicherti R."/>
            <person name="Tsui H.-C.T."/>
            <person name="Winkler M.E."/>
        </authorList>
    </citation>
    <scope>NUCLEOTIDE SEQUENCE</scope>
</reference>
<proteinExistence type="predicted"/>
<accession>A0A382E5E6</accession>
<sequence>VNLCNEVAKFYMGGFVMREKFFKSCLVYFIVLCPLGTEGLSGEIVQEAFSNPIEPHPVAEQAISRLKSPYCPGLMLEVCT</sequence>
<name>A0A382E5E6_9ZZZZ</name>
<feature type="non-terminal residue" evidence="1">
    <location>
        <position position="80"/>
    </location>
</feature>
<protein>
    <submittedName>
        <fullName evidence="1">Uncharacterized protein</fullName>
    </submittedName>
</protein>
<feature type="non-terminal residue" evidence="1">
    <location>
        <position position="1"/>
    </location>
</feature>
<dbReference type="AlphaFoldDB" id="A0A382E5E6"/>